<evidence type="ECO:0000256" key="1">
    <source>
        <dbReference type="SAM" id="SignalP"/>
    </source>
</evidence>
<dbReference type="GeneID" id="70185995"/>
<evidence type="ECO:0000313" key="3">
    <source>
        <dbReference type="Proteomes" id="UP000756346"/>
    </source>
</evidence>
<dbReference type="EMBL" id="JAGTJQ010000002">
    <property type="protein sequence ID" value="KAH7038339.1"/>
    <property type="molecule type" value="Genomic_DNA"/>
</dbReference>
<feature type="chain" id="PRO_5040123226" evidence="1">
    <location>
        <begin position="20"/>
        <end position="270"/>
    </location>
</feature>
<proteinExistence type="predicted"/>
<gene>
    <name evidence="2" type="ORF">B0I36DRAFT_346327</name>
</gene>
<accession>A0A9P9BVB1</accession>
<keyword evidence="3" id="KW-1185">Reference proteome</keyword>
<dbReference type="Proteomes" id="UP000756346">
    <property type="component" value="Unassembled WGS sequence"/>
</dbReference>
<comment type="caution">
    <text evidence="2">The sequence shown here is derived from an EMBL/GenBank/DDBJ whole genome shotgun (WGS) entry which is preliminary data.</text>
</comment>
<reference evidence="2" key="1">
    <citation type="journal article" date="2021" name="Nat. Commun.">
        <title>Genetic determinants of endophytism in the Arabidopsis root mycobiome.</title>
        <authorList>
            <person name="Mesny F."/>
            <person name="Miyauchi S."/>
            <person name="Thiergart T."/>
            <person name="Pickel B."/>
            <person name="Atanasova L."/>
            <person name="Karlsson M."/>
            <person name="Huettel B."/>
            <person name="Barry K.W."/>
            <person name="Haridas S."/>
            <person name="Chen C."/>
            <person name="Bauer D."/>
            <person name="Andreopoulos W."/>
            <person name="Pangilinan J."/>
            <person name="LaButti K."/>
            <person name="Riley R."/>
            <person name="Lipzen A."/>
            <person name="Clum A."/>
            <person name="Drula E."/>
            <person name="Henrissat B."/>
            <person name="Kohler A."/>
            <person name="Grigoriev I.V."/>
            <person name="Martin F.M."/>
            <person name="Hacquard S."/>
        </authorList>
    </citation>
    <scope>NUCLEOTIDE SEQUENCE</scope>
    <source>
        <strain evidence="2">MPI-CAGE-CH-0230</strain>
    </source>
</reference>
<name>A0A9P9BVB1_9PEZI</name>
<keyword evidence="1" id="KW-0732">Signal</keyword>
<sequence>MARRLLFLLSALPLASTAAVEPRAFTYNACSGAAAVIASIFAKSPDALAYCSSKYPVPALTSTVTAPASTSTVKSTKTDSTTVTTTTITITAQQATVTTTQFTTSTTTIRSTTTFTSVMTVTATSTSTFTTNSPNPQKRTAAQLASDVQAGGIPNKPRAQKSALKDLLSYASSIVAQVCTCIEVPKTVTVRSTPAATTTGTTTTTTSITASATTYPYCNYQDATYGLKEVGGCSINCYCDRLTDGTGGVCAARRVRAAANADLVLPAYLA</sequence>
<feature type="signal peptide" evidence="1">
    <location>
        <begin position="1"/>
        <end position="19"/>
    </location>
</feature>
<dbReference type="AlphaFoldDB" id="A0A9P9BVB1"/>
<protein>
    <submittedName>
        <fullName evidence="2">Uncharacterized protein</fullName>
    </submittedName>
</protein>
<organism evidence="2 3">
    <name type="scientific">Microdochium trichocladiopsis</name>
    <dbReference type="NCBI Taxonomy" id="1682393"/>
    <lineage>
        <taxon>Eukaryota</taxon>
        <taxon>Fungi</taxon>
        <taxon>Dikarya</taxon>
        <taxon>Ascomycota</taxon>
        <taxon>Pezizomycotina</taxon>
        <taxon>Sordariomycetes</taxon>
        <taxon>Xylariomycetidae</taxon>
        <taxon>Xylariales</taxon>
        <taxon>Microdochiaceae</taxon>
        <taxon>Microdochium</taxon>
    </lineage>
</organism>
<dbReference type="RefSeq" id="XP_046017460.1">
    <property type="nucleotide sequence ID" value="XM_046156449.1"/>
</dbReference>
<evidence type="ECO:0000313" key="2">
    <source>
        <dbReference type="EMBL" id="KAH7038339.1"/>
    </source>
</evidence>